<dbReference type="InterPro" id="IPR027417">
    <property type="entry name" value="P-loop_NTPase"/>
</dbReference>
<dbReference type="GeneID" id="39588472"/>
<accession>A0A427XDJ4</accession>
<feature type="compositionally biased region" description="Basic and acidic residues" evidence="1">
    <location>
        <begin position="71"/>
        <end position="85"/>
    </location>
</feature>
<evidence type="ECO:0000256" key="1">
    <source>
        <dbReference type="SAM" id="MobiDB-lite"/>
    </source>
</evidence>
<dbReference type="RefSeq" id="XP_028472137.1">
    <property type="nucleotide sequence ID" value="XM_028619564.1"/>
</dbReference>
<dbReference type="GO" id="GO:0046403">
    <property type="term" value="F:polynucleotide 3'-phosphatase activity"/>
    <property type="evidence" value="ECO:0007669"/>
    <property type="project" value="TreeGrafter"/>
</dbReference>
<feature type="region of interest" description="Disordered" evidence="1">
    <location>
        <begin position="65"/>
        <end position="90"/>
    </location>
</feature>
<feature type="compositionally biased region" description="Low complexity" evidence="1">
    <location>
        <begin position="14"/>
        <end position="27"/>
    </location>
</feature>
<dbReference type="Proteomes" id="UP000279236">
    <property type="component" value="Unassembled WGS sequence"/>
</dbReference>
<name>A0A427XDJ4_9TREE</name>
<dbReference type="SUPFAM" id="SSF52540">
    <property type="entry name" value="P-loop containing nucleoside triphosphate hydrolases"/>
    <property type="match status" value="1"/>
</dbReference>
<dbReference type="Pfam" id="PF13671">
    <property type="entry name" value="AAA_33"/>
    <property type="match status" value="1"/>
</dbReference>
<sequence>MATPPSRPSSALEARAAATTTPDAASTGQLTIEPQTLLILVGLPGAGKTTFATALCALPPRLGKRTWSRASQDDSPSKRRAEAEAAARAGLRRGDNVVVDRVDFDPDRQRAHFITLARDANVRVFCLVLSPPLATLRQRLSTRTGHPTLPDAQTALGVLDRMRSQFVPPSRGEGIDRTLTITAWDEGVEAVLARLEDGVADKDLPPAARNTASGTRDGGITVVGGAMARGDTTEEGMRREPGIQHLEAGTLAAAATEVVMATTPGGMSSMEMPPTLCMPTATPMTRRHTSTAPTGGWAGVLMEAQPVGYNVDINVSRRVPPTCAT</sequence>
<dbReference type="PANTHER" id="PTHR12083">
    <property type="entry name" value="BIFUNCTIONAL POLYNUCLEOTIDE PHOSPHATASE/KINASE"/>
    <property type="match status" value="1"/>
</dbReference>
<feature type="region of interest" description="Disordered" evidence="1">
    <location>
        <begin position="204"/>
        <end position="223"/>
    </location>
</feature>
<proteinExistence type="predicted"/>
<protein>
    <submittedName>
        <fullName evidence="2">Uncharacterized protein</fullName>
    </submittedName>
</protein>
<keyword evidence="3" id="KW-1185">Reference proteome</keyword>
<dbReference type="AlphaFoldDB" id="A0A427XDJ4"/>
<dbReference type="GO" id="GO:0046404">
    <property type="term" value="F:ATP-dependent polydeoxyribonucleotide 5'-hydroxyl-kinase activity"/>
    <property type="evidence" value="ECO:0007669"/>
    <property type="project" value="TreeGrafter"/>
</dbReference>
<dbReference type="OrthoDB" id="3512845at2759"/>
<dbReference type="GO" id="GO:0003690">
    <property type="term" value="F:double-stranded DNA binding"/>
    <property type="evidence" value="ECO:0007669"/>
    <property type="project" value="TreeGrafter"/>
</dbReference>
<gene>
    <name evidence="2" type="ORF">EHS24_003929</name>
</gene>
<evidence type="ECO:0000313" key="2">
    <source>
        <dbReference type="EMBL" id="RSH76990.1"/>
    </source>
</evidence>
<comment type="caution">
    <text evidence="2">The sequence shown here is derived from an EMBL/GenBank/DDBJ whole genome shotgun (WGS) entry which is preliminary data.</text>
</comment>
<organism evidence="2 3">
    <name type="scientific">Apiotrichum porosum</name>
    <dbReference type="NCBI Taxonomy" id="105984"/>
    <lineage>
        <taxon>Eukaryota</taxon>
        <taxon>Fungi</taxon>
        <taxon>Dikarya</taxon>
        <taxon>Basidiomycota</taxon>
        <taxon>Agaricomycotina</taxon>
        <taxon>Tremellomycetes</taxon>
        <taxon>Trichosporonales</taxon>
        <taxon>Trichosporonaceae</taxon>
        <taxon>Apiotrichum</taxon>
    </lineage>
</organism>
<dbReference type="PANTHER" id="PTHR12083:SF9">
    <property type="entry name" value="BIFUNCTIONAL POLYNUCLEOTIDE PHOSPHATASE_KINASE"/>
    <property type="match status" value="1"/>
</dbReference>
<dbReference type="STRING" id="105984.A0A427XDJ4"/>
<dbReference type="Gene3D" id="3.40.50.300">
    <property type="entry name" value="P-loop containing nucleotide triphosphate hydrolases"/>
    <property type="match status" value="1"/>
</dbReference>
<dbReference type="GO" id="GO:0006281">
    <property type="term" value="P:DNA repair"/>
    <property type="evidence" value="ECO:0007669"/>
    <property type="project" value="TreeGrafter"/>
</dbReference>
<dbReference type="EMBL" id="RSCE01000019">
    <property type="protein sequence ID" value="RSH76990.1"/>
    <property type="molecule type" value="Genomic_DNA"/>
</dbReference>
<feature type="region of interest" description="Disordered" evidence="1">
    <location>
        <begin position="1"/>
        <end position="28"/>
    </location>
</feature>
<evidence type="ECO:0000313" key="3">
    <source>
        <dbReference type="Proteomes" id="UP000279236"/>
    </source>
</evidence>
<reference evidence="2 3" key="1">
    <citation type="submission" date="2018-11" db="EMBL/GenBank/DDBJ databases">
        <title>Genome sequence of Apiotrichum porosum DSM 27194.</title>
        <authorList>
            <person name="Aliyu H."/>
            <person name="Gorte O."/>
            <person name="Ochsenreither K."/>
        </authorList>
    </citation>
    <scope>NUCLEOTIDE SEQUENCE [LARGE SCALE GENOMIC DNA]</scope>
    <source>
        <strain evidence="2 3">DSM 27194</strain>
    </source>
</reference>